<dbReference type="EnsemblMetazoa" id="XM_014396725.2">
    <property type="protein sequence ID" value="XP_014252211.1"/>
    <property type="gene ID" value="LOC106668194"/>
</dbReference>
<feature type="transmembrane region" description="Helical" evidence="1">
    <location>
        <begin position="73"/>
        <end position="92"/>
    </location>
</feature>
<sequence length="124" mass="13818">MADLGKSTIIKLIALINAIVLYVLLILFHSYIPTAYERLLICAIFAGFMVLYIALVLGIIIGKPVDKDLIGVWTFYATCAYFACGVILIVRFHHSNHEMGLVDGILSLLMAVITFLDCYFTIKN</sequence>
<dbReference type="AlphaFoldDB" id="A0A8I6S2H5"/>
<keyword evidence="1" id="KW-1133">Transmembrane helix</keyword>
<feature type="transmembrane region" description="Helical" evidence="1">
    <location>
        <begin position="38"/>
        <end position="61"/>
    </location>
</feature>
<protein>
    <recommendedName>
        <fullName evidence="4">MARVEL domain-containing protein</fullName>
    </recommendedName>
</protein>
<organism evidence="2 3">
    <name type="scientific">Cimex lectularius</name>
    <name type="common">Bed bug</name>
    <name type="synonym">Acanthia lectularia</name>
    <dbReference type="NCBI Taxonomy" id="79782"/>
    <lineage>
        <taxon>Eukaryota</taxon>
        <taxon>Metazoa</taxon>
        <taxon>Ecdysozoa</taxon>
        <taxon>Arthropoda</taxon>
        <taxon>Hexapoda</taxon>
        <taxon>Insecta</taxon>
        <taxon>Pterygota</taxon>
        <taxon>Neoptera</taxon>
        <taxon>Paraneoptera</taxon>
        <taxon>Hemiptera</taxon>
        <taxon>Heteroptera</taxon>
        <taxon>Panheteroptera</taxon>
        <taxon>Cimicomorpha</taxon>
        <taxon>Cimicidae</taxon>
        <taxon>Cimex</taxon>
    </lineage>
</organism>
<keyword evidence="3" id="KW-1185">Reference proteome</keyword>
<evidence type="ECO:0000313" key="3">
    <source>
        <dbReference type="Proteomes" id="UP000494040"/>
    </source>
</evidence>
<reference evidence="2" key="1">
    <citation type="submission" date="2022-01" db="UniProtKB">
        <authorList>
            <consortium name="EnsemblMetazoa"/>
        </authorList>
    </citation>
    <scope>IDENTIFICATION</scope>
</reference>
<keyword evidence="1" id="KW-0472">Membrane</keyword>
<evidence type="ECO:0008006" key="4">
    <source>
        <dbReference type="Google" id="ProtNLM"/>
    </source>
</evidence>
<dbReference type="RefSeq" id="XP_014252211.1">
    <property type="nucleotide sequence ID" value="XM_014396725.2"/>
</dbReference>
<dbReference type="KEGG" id="clec:106668194"/>
<keyword evidence="1" id="KW-0812">Transmembrane</keyword>
<name>A0A8I6S2H5_CIMLE</name>
<proteinExistence type="predicted"/>
<feature type="transmembrane region" description="Helical" evidence="1">
    <location>
        <begin position="12"/>
        <end position="32"/>
    </location>
</feature>
<evidence type="ECO:0000256" key="1">
    <source>
        <dbReference type="SAM" id="Phobius"/>
    </source>
</evidence>
<feature type="transmembrane region" description="Helical" evidence="1">
    <location>
        <begin position="104"/>
        <end position="122"/>
    </location>
</feature>
<accession>A0A8I6S2H5</accession>
<dbReference type="Proteomes" id="UP000494040">
    <property type="component" value="Unassembled WGS sequence"/>
</dbReference>
<dbReference type="GeneID" id="106668194"/>
<evidence type="ECO:0000313" key="2">
    <source>
        <dbReference type="EnsemblMetazoa" id="XP_014252211.1"/>
    </source>
</evidence>